<gene>
    <name evidence="12" type="primary">PSME2</name>
</gene>
<dbReference type="GO" id="GO:2000045">
    <property type="term" value="P:regulation of G1/S transition of mitotic cell cycle"/>
    <property type="evidence" value="ECO:0007669"/>
    <property type="project" value="TreeGrafter"/>
</dbReference>
<keyword evidence="4" id="KW-0007">Acetylation</keyword>
<dbReference type="GO" id="GO:0061136">
    <property type="term" value="P:regulation of proteasomal protein catabolic process"/>
    <property type="evidence" value="ECO:0007669"/>
    <property type="project" value="TreeGrafter"/>
</dbReference>
<evidence type="ECO:0000256" key="3">
    <source>
        <dbReference type="ARBA" id="ARBA00022942"/>
    </source>
</evidence>
<evidence type="ECO:0000256" key="6">
    <source>
        <dbReference type="ARBA" id="ARBA00038631"/>
    </source>
</evidence>
<dbReference type="Proteomes" id="UP000694404">
    <property type="component" value="Unplaced"/>
</dbReference>
<dbReference type="Pfam" id="PF02252">
    <property type="entry name" value="PA28_C"/>
    <property type="match status" value="1"/>
</dbReference>
<dbReference type="InterPro" id="IPR003185">
    <property type="entry name" value="Proteasome_activ_PA28_N"/>
</dbReference>
<evidence type="ECO:0000259" key="11">
    <source>
        <dbReference type="Pfam" id="PF02252"/>
    </source>
</evidence>
<evidence type="ECO:0000256" key="5">
    <source>
        <dbReference type="ARBA" id="ARBA00037467"/>
    </source>
</evidence>
<evidence type="ECO:0000256" key="7">
    <source>
        <dbReference type="ARBA" id="ARBA00039312"/>
    </source>
</evidence>
<reference evidence="12" key="1">
    <citation type="submission" date="2025-08" db="UniProtKB">
        <authorList>
            <consortium name="Ensembl"/>
        </authorList>
    </citation>
    <scope>IDENTIFICATION</scope>
</reference>
<dbReference type="Gene3D" id="1.20.120.180">
    <property type="entry name" value="Proteasome activator pa28, C-terminal domain"/>
    <property type="match status" value="1"/>
</dbReference>
<feature type="compositionally biased region" description="Basic and acidic residues" evidence="9">
    <location>
        <begin position="121"/>
        <end position="130"/>
    </location>
</feature>
<evidence type="ECO:0000256" key="2">
    <source>
        <dbReference type="ARBA" id="ARBA00022553"/>
    </source>
</evidence>
<dbReference type="GO" id="GO:0042802">
    <property type="term" value="F:identical protein binding"/>
    <property type="evidence" value="ECO:0007669"/>
    <property type="project" value="Ensembl"/>
</dbReference>
<dbReference type="SUPFAM" id="SSF47216">
    <property type="entry name" value="Proteasome activator"/>
    <property type="match status" value="1"/>
</dbReference>
<organism evidence="12 13">
    <name type="scientific">Chelonoidis abingdonii</name>
    <name type="common">Abingdon island giant tortoise</name>
    <name type="synonym">Testudo abingdonii</name>
    <dbReference type="NCBI Taxonomy" id="106734"/>
    <lineage>
        <taxon>Eukaryota</taxon>
        <taxon>Metazoa</taxon>
        <taxon>Chordata</taxon>
        <taxon>Craniata</taxon>
        <taxon>Vertebrata</taxon>
        <taxon>Euteleostomi</taxon>
        <taxon>Archelosauria</taxon>
        <taxon>Testudinata</taxon>
        <taxon>Testudines</taxon>
        <taxon>Cryptodira</taxon>
        <taxon>Durocryptodira</taxon>
        <taxon>Testudinoidea</taxon>
        <taxon>Testudinidae</taxon>
        <taxon>Chelonoidis</taxon>
    </lineage>
</organism>
<comment type="similarity">
    <text evidence="1">Belongs to the PA28 family.</text>
</comment>
<evidence type="ECO:0000313" key="13">
    <source>
        <dbReference type="Proteomes" id="UP000694404"/>
    </source>
</evidence>
<dbReference type="FunFam" id="1.20.120.180:FF:000002">
    <property type="entry name" value="Proteasome activator complex subunit 1"/>
    <property type="match status" value="1"/>
</dbReference>
<evidence type="ECO:0000256" key="1">
    <source>
        <dbReference type="ARBA" id="ARBA00005883"/>
    </source>
</evidence>
<accession>A0A8C0GG72</accession>
<evidence type="ECO:0000259" key="10">
    <source>
        <dbReference type="Pfam" id="PF02251"/>
    </source>
</evidence>
<evidence type="ECO:0000313" key="12">
    <source>
        <dbReference type="Ensembl" id="ENSCABP00000006756.1"/>
    </source>
</evidence>
<feature type="domain" description="Proteasome activator PA28 N-terminal" evidence="10">
    <location>
        <begin position="85"/>
        <end position="108"/>
    </location>
</feature>
<comment type="subunit">
    <text evidence="6">Heterodimer of PSME1 and PSME2, which forms a hexameric ring.</text>
</comment>
<reference evidence="12" key="2">
    <citation type="submission" date="2025-09" db="UniProtKB">
        <authorList>
            <consortium name="Ensembl"/>
        </authorList>
    </citation>
    <scope>IDENTIFICATION</scope>
</reference>
<dbReference type="GO" id="GO:0005737">
    <property type="term" value="C:cytoplasm"/>
    <property type="evidence" value="ECO:0007669"/>
    <property type="project" value="TreeGrafter"/>
</dbReference>
<dbReference type="AlphaFoldDB" id="A0A8C0GG72"/>
<dbReference type="PANTHER" id="PTHR10660:SF6">
    <property type="entry name" value="PROTEASOME ACTIVATOR COMPLEX SUBUNIT 2"/>
    <property type="match status" value="1"/>
</dbReference>
<dbReference type="GeneTree" id="ENSGT00950000183098"/>
<evidence type="ECO:0000256" key="9">
    <source>
        <dbReference type="SAM" id="MobiDB-lite"/>
    </source>
</evidence>
<name>A0A8C0GG72_CHEAB</name>
<dbReference type="Ensembl" id="ENSCABT00000007383.1">
    <property type="protein sequence ID" value="ENSCABP00000006756.1"/>
    <property type="gene ID" value="ENSCABG00000005109.1"/>
</dbReference>
<proteinExistence type="inferred from homology"/>
<keyword evidence="13" id="KW-1185">Reference proteome</keyword>
<dbReference type="GO" id="GO:0061133">
    <property type="term" value="F:endopeptidase activator activity"/>
    <property type="evidence" value="ECO:0007669"/>
    <property type="project" value="TreeGrafter"/>
</dbReference>
<dbReference type="GO" id="GO:0008537">
    <property type="term" value="C:proteasome activator complex"/>
    <property type="evidence" value="ECO:0007669"/>
    <property type="project" value="InterPro"/>
</dbReference>
<dbReference type="Pfam" id="PF02251">
    <property type="entry name" value="PA28_N"/>
    <property type="match status" value="1"/>
</dbReference>
<keyword evidence="3" id="KW-0647">Proteasome</keyword>
<feature type="region of interest" description="Disordered" evidence="9">
    <location>
        <begin position="100"/>
        <end position="130"/>
    </location>
</feature>
<dbReference type="InterPro" id="IPR003186">
    <property type="entry name" value="PA28_C"/>
</dbReference>
<protein>
    <recommendedName>
        <fullName evidence="7">Proteasome activator complex subunit 2</fullName>
    </recommendedName>
    <alternativeName>
        <fullName evidence="8">Proteasome activator 28 subunit beta</fullName>
    </alternativeName>
</protein>
<feature type="domain" description="Proteasome activator PA28 C-terminal" evidence="11">
    <location>
        <begin position="137"/>
        <end position="227"/>
    </location>
</feature>
<evidence type="ECO:0000256" key="4">
    <source>
        <dbReference type="ARBA" id="ARBA00022990"/>
    </source>
</evidence>
<dbReference type="InterPro" id="IPR009077">
    <property type="entry name" value="Proteasome_activ_PA28"/>
</dbReference>
<dbReference type="InterPro" id="IPR036997">
    <property type="entry name" value="PA28_C_sf"/>
</dbReference>
<dbReference type="OMA" id="QTTISVC"/>
<comment type="function">
    <text evidence="5">Implicated in immunoproteasome assembly and required for efficient antigen processing. The PA28 activator complex enhances the generation of class I binding peptides by altering the cleavage pattern of the proteasome.</text>
</comment>
<keyword evidence="2" id="KW-0597">Phosphoprotein</keyword>
<evidence type="ECO:0000256" key="8">
    <source>
        <dbReference type="ARBA" id="ARBA00041908"/>
    </source>
</evidence>
<sequence>MRCQCPPVLGPHNSPWVPPVSPAGIPPTPLYPGVVPEHPCWAPHCPGPGVSLSLSVPLRLALALLPPLSLPLGECPPPITLLLPQEDSLNIKDLATLRAPLDIPIPDPPPKDEDEDSSNMETDKEEKKEAPKCGYLKGNEATVTLLGRVKPEVWELKEKCVLVITWIHHLIPRIEDGNDFGVAIQEKVLERVTAIKTKVEGFQTAISKYFSERGDAVAKASKETHVVSDRELQVWFRGESLSGGFLCPPRALYFPPQAELYHILTQNLEKLTNPKGEEKPSMY</sequence>
<dbReference type="PANTHER" id="PTHR10660">
    <property type="entry name" value="PROTEASOME REGULATOR PA28"/>
    <property type="match status" value="1"/>
</dbReference>
<dbReference type="InterPro" id="IPR036252">
    <property type="entry name" value="Proteasome_activ_sf"/>
</dbReference>
<dbReference type="GO" id="GO:0005654">
    <property type="term" value="C:nucleoplasm"/>
    <property type="evidence" value="ECO:0007669"/>
    <property type="project" value="TreeGrafter"/>
</dbReference>